<gene>
    <name evidence="1" type="ORF">FWILDA_LOCUS7693</name>
</gene>
<dbReference type="EMBL" id="CAMKVN010001534">
    <property type="protein sequence ID" value="CAI2176661.1"/>
    <property type="molecule type" value="Genomic_DNA"/>
</dbReference>
<comment type="caution">
    <text evidence="1">The sequence shown here is derived from an EMBL/GenBank/DDBJ whole genome shotgun (WGS) entry which is preliminary data.</text>
</comment>
<reference evidence="1" key="1">
    <citation type="submission" date="2022-08" db="EMBL/GenBank/DDBJ databases">
        <authorList>
            <person name="Kallberg Y."/>
            <person name="Tangrot J."/>
            <person name="Rosling A."/>
        </authorList>
    </citation>
    <scope>NUCLEOTIDE SEQUENCE</scope>
    <source>
        <strain evidence="1">Wild A</strain>
    </source>
</reference>
<dbReference type="AlphaFoldDB" id="A0A9W4SRN2"/>
<keyword evidence="2" id="KW-1185">Reference proteome</keyword>
<accession>A0A9W4SRN2</accession>
<sequence>MTNDITRVYFVNNQGNPTPPPPDTVCTCSSTDDIKIFRIENQKQQALTVIET</sequence>
<evidence type="ECO:0000313" key="2">
    <source>
        <dbReference type="Proteomes" id="UP001153678"/>
    </source>
</evidence>
<evidence type="ECO:0000313" key="1">
    <source>
        <dbReference type="EMBL" id="CAI2176661.1"/>
    </source>
</evidence>
<proteinExistence type="predicted"/>
<protein>
    <submittedName>
        <fullName evidence="1">16398_t:CDS:1</fullName>
    </submittedName>
</protein>
<dbReference type="Proteomes" id="UP001153678">
    <property type="component" value="Unassembled WGS sequence"/>
</dbReference>
<name>A0A9W4SRN2_9GLOM</name>
<organism evidence="1 2">
    <name type="scientific">Funneliformis geosporum</name>
    <dbReference type="NCBI Taxonomy" id="1117311"/>
    <lineage>
        <taxon>Eukaryota</taxon>
        <taxon>Fungi</taxon>
        <taxon>Fungi incertae sedis</taxon>
        <taxon>Mucoromycota</taxon>
        <taxon>Glomeromycotina</taxon>
        <taxon>Glomeromycetes</taxon>
        <taxon>Glomerales</taxon>
        <taxon>Glomeraceae</taxon>
        <taxon>Funneliformis</taxon>
    </lineage>
</organism>